<dbReference type="PANTHER" id="PTHR43277">
    <property type="entry name" value="ARGININE DECARBOXYLASE"/>
    <property type="match status" value="1"/>
</dbReference>
<reference evidence="7 8" key="2">
    <citation type="submission" date="2007-06" db="EMBL/GenBank/DDBJ databases">
        <title>Draft genome sequence of Pseudoflavonifractor capillosus ATCC 29799.</title>
        <authorList>
            <person name="Sudarsanam P."/>
            <person name="Ley R."/>
            <person name="Guruge J."/>
            <person name="Turnbaugh P.J."/>
            <person name="Mahowald M."/>
            <person name="Liep D."/>
            <person name="Gordon J."/>
        </authorList>
    </citation>
    <scope>NUCLEOTIDE SEQUENCE [LARGE SCALE GENOMIC DNA]</scope>
    <source>
        <strain evidence="7 8">ATCC 29799</strain>
    </source>
</reference>
<dbReference type="InterPro" id="IPR000310">
    <property type="entry name" value="Orn/Lys/Arg_deCO2ase_major_dom"/>
</dbReference>
<comment type="cofactor">
    <cofactor evidence="1">
        <name>pyridoxal 5'-phosphate</name>
        <dbReference type="ChEBI" id="CHEBI:597326"/>
    </cofactor>
</comment>
<evidence type="ECO:0000256" key="5">
    <source>
        <dbReference type="ARBA" id="ARBA00023239"/>
    </source>
</evidence>
<dbReference type="InterPro" id="IPR015421">
    <property type="entry name" value="PyrdxlP-dep_Trfase_major"/>
</dbReference>
<evidence type="ECO:0000256" key="1">
    <source>
        <dbReference type="ARBA" id="ARBA00001933"/>
    </source>
</evidence>
<dbReference type="SUPFAM" id="SSF53383">
    <property type="entry name" value="PLP-dependent transferases"/>
    <property type="match status" value="1"/>
</dbReference>
<evidence type="ECO:0000259" key="6">
    <source>
        <dbReference type="PROSITE" id="PS00703"/>
    </source>
</evidence>
<evidence type="ECO:0000256" key="4">
    <source>
        <dbReference type="ARBA" id="ARBA00022898"/>
    </source>
</evidence>
<dbReference type="InterPro" id="IPR015424">
    <property type="entry name" value="PyrdxlP-dep_Trfase"/>
</dbReference>
<dbReference type="GO" id="GO:0016831">
    <property type="term" value="F:carboxy-lyase activity"/>
    <property type="evidence" value="ECO:0007669"/>
    <property type="project" value="UniProtKB-KW"/>
</dbReference>
<accession>A6NUU2</accession>
<dbReference type="Gene3D" id="3.90.100.10">
    <property type="entry name" value="Orn/Lys/Arg decarboxylase, C-terminal domain"/>
    <property type="match status" value="1"/>
</dbReference>
<protein>
    <submittedName>
        <fullName evidence="7">Orn/Lys/Arg decarboxylase, major domain protein</fullName>
    </submittedName>
</protein>
<sequence length="489" mass="53632">MRSMPVLDQTSAPIYEALERFRSMRVVPFDVPGHKRGRGNPELARLLGETCVSMDVNSMKPLDNLCHPVSVIRDAEELAADAFGAAHAFLMVGGTTSAVQSMVLSAVKGGEKIILPRNVHRSVMGAMVLCGAIPVYVNPECDDRLGIPLGMKVSEVERAIRENPDAKAVLVNNPTYYGICSDLKAIVELAHAHGMLCLADEAHGTHFYFHKDLPMSAMEAGADLAAVSMHKSGGSLTQSSLLLAGPNMSPGHVRQIINLTQTTSASYLLLSSLDIARRNLALRGREEFGRVMRMADYAREEINAIGGYYAFSKELINGDSVYDFDITKLSVNTLNIGLAGIEVYDLLRDEYDIQIEFGDLGNILAYLSIGDRPREIERLVSALSEVRRRFGKSSAGLMKQEYIDPEVVVSPQRAFYAPKERLPLEETVGRVCSEFVMCYPPGIPILTPGERITQDIIAYILYAKEKGCSMTGPEDPDITCLNVLDLKED</sequence>
<evidence type="ECO:0000313" key="8">
    <source>
        <dbReference type="Proteomes" id="UP000003639"/>
    </source>
</evidence>
<evidence type="ECO:0000313" key="7">
    <source>
        <dbReference type="EMBL" id="EDN00143.1"/>
    </source>
</evidence>
<keyword evidence="4" id="KW-0663">Pyridoxal phosphate</keyword>
<keyword evidence="3" id="KW-0210">Decarboxylase</keyword>
<dbReference type="STRING" id="411467.BACCAP_01976"/>
<organism evidence="7 8">
    <name type="scientific">Pseudoflavonifractor capillosus ATCC 29799</name>
    <dbReference type="NCBI Taxonomy" id="411467"/>
    <lineage>
        <taxon>Bacteria</taxon>
        <taxon>Bacillati</taxon>
        <taxon>Bacillota</taxon>
        <taxon>Clostridia</taxon>
        <taxon>Eubacteriales</taxon>
        <taxon>Oscillospiraceae</taxon>
        <taxon>Pseudoflavonifractor</taxon>
    </lineage>
</organism>
<dbReference type="PANTHER" id="PTHR43277:SF4">
    <property type="entry name" value="ARGININE DECARBOXYLASE"/>
    <property type="match status" value="1"/>
</dbReference>
<dbReference type="InterPro" id="IPR008286">
    <property type="entry name" value="Prn/Lys/Arg_de-COase_C"/>
</dbReference>
<reference evidence="7 8" key="1">
    <citation type="submission" date="2007-04" db="EMBL/GenBank/DDBJ databases">
        <authorList>
            <person name="Fulton L."/>
            <person name="Clifton S."/>
            <person name="Fulton B."/>
            <person name="Xu J."/>
            <person name="Minx P."/>
            <person name="Pepin K.H."/>
            <person name="Johnson M."/>
            <person name="Thiruvilangam P."/>
            <person name="Bhonagiri V."/>
            <person name="Nash W.E."/>
            <person name="Mardis E.R."/>
            <person name="Wilson R.K."/>
        </authorList>
    </citation>
    <scope>NUCLEOTIDE SEQUENCE [LARGE SCALE GENOMIC DNA]</scope>
    <source>
        <strain evidence="7 8">ATCC 29799</strain>
    </source>
</reference>
<dbReference type="eggNOG" id="COG1982">
    <property type="taxonomic scope" value="Bacteria"/>
</dbReference>
<feature type="domain" description="Orn/Lys/Arg decarboxylases family 1 pyridoxal-P attachment site" evidence="6">
    <location>
        <begin position="226"/>
        <end position="240"/>
    </location>
</feature>
<dbReference type="InterPro" id="IPR052357">
    <property type="entry name" value="Orn_Lys_Arg_decarboxylase-I"/>
</dbReference>
<proteinExistence type="inferred from homology"/>
<evidence type="ECO:0000256" key="3">
    <source>
        <dbReference type="ARBA" id="ARBA00022793"/>
    </source>
</evidence>
<keyword evidence="8" id="KW-1185">Reference proteome</keyword>
<comment type="caution">
    <text evidence="7">The sequence shown here is derived from an EMBL/GenBank/DDBJ whole genome shotgun (WGS) entry which is preliminary data.</text>
</comment>
<gene>
    <name evidence="7" type="ORF">BACCAP_01976</name>
</gene>
<keyword evidence="5" id="KW-0456">Lyase</keyword>
<dbReference type="PROSITE" id="PS00703">
    <property type="entry name" value="OKR_DC_1"/>
    <property type="match status" value="1"/>
</dbReference>
<dbReference type="EMBL" id="AAXG02000012">
    <property type="protein sequence ID" value="EDN00143.1"/>
    <property type="molecule type" value="Genomic_DNA"/>
</dbReference>
<dbReference type="Pfam" id="PF01276">
    <property type="entry name" value="OKR_DC_1"/>
    <property type="match status" value="1"/>
</dbReference>
<dbReference type="Proteomes" id="UP000003639">
    <property type="component" value="Unassembled WGS sequence"/>
</dbReference>
<name>A6NUU2_9FIRM</name>
<evidence type="ECO:0000256" key="2">
    <source>
        <dbReference type="ARBA" id="ARBA00010671"/>
    </source>
</evidence>
<dbReference type="Pfam" id="PF03711">
    <property type="entry name" value="OKR_DC_1_C"/>
    <property type="match status" value="1"/>
</dbReference>
<dbReference type="AlphaFoldDB" id="A6NUU2"/>
<dbReference type="RefSeq" id="WP_006572516.1">
    <property type="nucleotide sequence ID" value="NZ_AAXG02000012.1"/>
</dbReference>
<comment type="similarity">
    <text evidence="2">Belongs to the Orn/Lys/Arg decarboxylase class-I family.</text>
</comment>
<dbReference type="Gene3D" id="3.40.640.10">
    <property type="entry name" value="Type I PLP-dependent aspartate aminotransferase-like (Major domain)"/>
    <property type="match status" value="1"/>
</dbReference>